<organism evidence="1 2">
    <name type="scientific">Inhella inkyongensis</name>
    <dbReference type="NCBI Taxonomy" id="392593"/>
    <lineage>
        <taxon>Bacteria</taxon>
        <taxon>Pseudomonadati</taxon>
        <taxon>Pseudomonadota</taxon>
        <taxon>Betaproteobacteria</taxon>
        <taxon>Burkholderiales</taxon>
        <taxon>Sphaerotilaceae</taxon>
        <taxon>Inhella</taxon>
    </lineage>
</organism>
<proteinExistence type="predicted"/>
<accession>A0A840S3M7</accession>
<evidence type="ECO:0000313" key="1">
    <source>
        <dbReference type="EMBL" id="MBB5203160.1"/>
    </source>
</evidence>
<reference evidence="1 2" key="1">
    <citation type="submission" date="2020-08" db="EMBL/GenBank/DDBJ databases">
        <title>Genomic Encyclopedia of Type Strains, Phase IV (KMG-IV): sequencing the most valuable type-strain genomes for metagenomic binning, comparative biology and taxonomic classification.</title>
        <authorList>
            <person name="Goeker M."/>
        </authorList>
    </citation>
    <scope>NUCLEOTIDE SEQUENCE [LARGE SCALE GENOMIC DNA]</scope>
    <source>
        <strain evidence="1 2">DSM 23958</strain>
    </source>
</reference>
<dbReference type="AlphaFoldDB" id="A0A840S3M7"/>
<keyword evidence="2" id="KW-1185">Reference proteome</keyword>
<dbReference type="EMBL" id="JACHHO010000001">
    <property type="protein sequence ID" value="MBB5203160.1"/>
    <property type="molecule type" value="Genomic_DNA"/>
</dbReference>
<gene>
    <name evidence="1" type="ORF">HNQ51_000453</name>
</gene>
<protein>
    <submittedName>
        <fullName evidence="1">Uncharacterized protein</fullName>
    </submittedName>
</protein>
<dbReference type="Proteomes" id="UP000554837">
    <property type="component" value="Unassembled WGS sequence"/>
</dbReference>
<comment type="caution">
    <text evidence="1">The sequence shown here is derived from an EMBL/GenBank/DDBJ whole genome shotgun (WGS) entry which is preliminary data.</text>
</comment>
<name>A0A840S3M7_9BURK</name>
<evidence type="ECO:0000313" key="2">
    <source>
        <dbReference type="Proteomes" id="UP000554837"/>
    </source>
</evidence>
<sequence>MYPDTKNITGNDLPEVRQGAARQLLPRIGLTRSGTYRVKWSDGTIDVFVVSAAGSPAVLQYTEQQGDGQAGSNC</sequence>
<dbReference type="RefSeq" id="WP_138857767.1">
    <property type="nucleotide sequence ID" value="NZ_CP040709.1"/>
</dbReference>